<proteinExistence type="predicted"/>
<feature type="compositionally biased region" description="Basic and acidic residues" evidence="1">
    <location>
        <begin position="120"/>
        <end position="134"/>
    </location>
</feature>
<name>A0A8A1LY19_AJECA</name>
<protein>
    <submittedName>
        <fullName evidence="2">Uncharacterized protein</fullName>
    </submittedName>
</protein>
<accession>A0A8A1LY19</accession>
<dbReference type="EMBL" id="CP069109">
    <property type="protein sequence ID" value="QSS58641.1"/>
    <property type="molecule type" value="Genomic_DNA"/>
</dbReference>
<feature type="region of interest" description="Disordered" evidence="1">
    <location>
        <begin position="1"/>
        <end position="167"/>
    </location>
</feature>
<evidence type="ECO:0000256" key="1">
    <source>
        <dbReference type="SAM" id="MobiDB-lite"/>
    </source>
</evidence>
<sequence>MAAASVSRHRSDDVGPTTAGSGFVPSNQGRQPGQVQAKSRSDGSKDQIRSKEDSAPDHDTDKDPGLAIPDSTTVVIGVGEINNGRSRIEAGEGRATSNVEDRETTDRKTGARVVKSVVDTTREGRRKEERDGGRSRAGSGVRNTDWVYGWDNPQHMAGTLFGDQIGD</sequence>
<evidence type="ECO:0000313" key="2">
    <source>
        <dbReference type="EMBL" id="QSS58641.1"/>
    </source>
</evidence>
<gene>
    <name evidence="2" type="ORF">I7I51_08069</name>
</gene>
<reference evidence="2" key="1">
    <citation type="submission" date="2021-01" db="EMBL/GenBank/DDBJ databases">
        <title>Chromosome-level genome assembly of a human fungal pathogen reveals clustering of transcriptionally co-regulated genes.</title>
        <authorList>
            <person name="Voorhies M."/>
            <person name="Cohen S."/>
            <person name="Shea T.P."/>
            <person name="Petrus S."/>
            <person name="Munoz J.F."/>
            <person name="Poplawski S."/>
            <person name="Goldman W.E."/>
            <person name="Michael T."/>
            <person name="Cuomo C.A."/>
            <person name="Sil A."/>
            <person name="Beyhan S."/>
        </authorList>
    </citation>
    <scope>NUCLEOTIDE SEQUENCE</scope>
    <source>
        <strain evidence="2">WU24</strain>
    </source>
</reference>
<dbReference type="VEuPathDB" id="FungiDB:I7I51_08069"/>
<feature type="compositionally biased region" description="Basic and acidic residues" evidence="1">
    <location>
        <begin position="99"/>
        <end position="109"/>
    </location>
</feature>
<dbReference type="AlphaFoldDB" id="A0A8A1LY19"/>
<feature type="compositionally biased region" description="Polar residues" evidence="1">
    <location>
        <begin position="18"/>
        <end position="38"/>
    </location>
</feature>
<feature type="compositionally biased region" description="Basic and acidic residues" evidence="1">
    <location>
        <begin position="39"/>
        <end position="64"/>
    </location>
</feature>
<evidence type="ECO:0000313" key="3">
    <source>
        <dbReference type="Proteomes" id="UP000663671"/>
    </source>
</evidence>
<dbReference type="Proteomes" id="UP000663671">
    <property type="component" value="Chromosome 2"/>
</dbReference>
<organism evidence="2 3">
    <name type="scientific">Ajellomyces capsulatus</name>
    <name type="common">Darling's disease fungus</name>
    <name type="synonym">Histoplasma capsulatum</name>
    <dbReference type="NCBI Taxonomy" id="5037"/>
    <lineage>
        <taxon>Eukaryota</taxon>
        <taxon>Fungi</taxon>
        <taxon>Dikarya</taxon>
        <taxon>Ascomycota</taxon>
        <taxon>Pezizomycotina</taxon>
        <taxon>Eurotiomycetes</taxon>
        <taxon>Eurotiomycetidae</taxon>
        <taxon>Onygenales</taxon>
        <taxon>Ajellomycetaceae</taxon>
        <taxon>Histoplasma</taxon>
    </lineage>
</organism>